<dbReference type="PROSITE" id="PS50853">
    <property type="entry name" value="FN3"/>
    <property type="match status" value="1"/>
</dbReference>
<dbReference type="Gene3D" id="3.60.21.10">
    <property type="match status" value="1"/>
</dbReference>
<evidence type="ECO:0000256" key="1">
    <source>
        <dbReference type="ARBA" id="ARBA00022729"/>
    </source>
</evidence>
<evidence type="ECO:0000313" key="4">
    <source>
        <dbReference type="Proteomes" id="UP000725649"/>
    </source>
</evidence>
<dbReference type="InterPro" id="IPR013783">
    <property type="entry name" value="Ig-like_fold"/>
</dbReference>
<reference evidence="3" key="1">
    <citation type="submission" date="2019-04" db="EMBL/GenBank/DDBJ databases">
        <title>Evolution of Biomass-Degrading Anaerobic Consortia Revealed by Metagenomics.</title>
        <authorList>
            <person name="Peng X."/>
        </authorList>
    </citation>
    <scope>NUCLEOTIDE SEQUENCE</scope>
    <source>
        <strain evidence="3">SIG66</strain>
    </source>
</reference>
<dbReference type="AlphaFoldDB" id="A0A928DQD0"/>
<proteinExistence type="predicted"/>
<dbReference type="InterPro" id="IPR029052">
    <property type="entry name" value="Metallo-depent_PP-like"/>
</dbReference>
<dbReference type="InterPro" id="IPR004843">
    <property type="entry name" value="Calcineurin-like_PHP"/>
</dbReference>
<dbReference type="SUPFAM" id="SSF56300">
    <property type="entry name" value="Metallo-dependent phosphatases"/>
    <property type="match status" value="1"/>
</dbReference>
<dbReference type="GO" id="GO:0003993">
    <property type="term" value="F:acid phosphatase activity"/>
    <property type="evidence" value="ECO:0007669"/>
    <property type="project" value="InterPro"/>
</dbReference>
<dbReference type="CDD" id="cd00063">
    <property type="entry name" value="FN3"/>
    <property type="match status" value="1"/>
</dbReference>
<feature type="domain" description="Fibronectin type-III" evidence="2">
    <location>
        <begin position="22"/>
        <end position="111"/>
    </location>
</feature>
<dbReference type="Pfam" id="PF00149">
    <property type="entry name" value="Metallophos"/>
    <property type="match status" value="1"/>
</dbReference>
<dbReference type="InterPro" id="IPR003961">
    <property type="entry name" value="FN3_dom"/>
</dbReference>
<evidence type="ECO:0000313" key="3">
    <source>
        <dbReference type="EMBL" id="MBE6420707.1"/>
    </source>
</evidence>
<dbReference type="InterPro" id="IPR036116">
    <property type="entry name" value="FN3_sf"/>
</dbReference>
<dbReference type="PANTHER" id="PTHR22953">
    <property type="entry name" value="ACID PHOSPHATASE RELATED"/>
    <property type="match status" value="1"/>
</dbReference>
<keyword evidence="1" id="KW-0732">Signal</keyword>
<dbReference type="PANTHER" id="PTHR22953:SF153">
    <property type="entry name" value="PURPLE ACID PHOSPHATASE"/>
    <property type="match status" value="1"/>
</dbReference>
<evidence type="ECO:0000259" key="2">
    <source>
        <dbReference type="PROSITE" id="PS50853"/>
    </source>
</evidence>
<dbReference type="EMBL" id="SUVG01000001">
    <property type="protein sequence ID" value="MBE6420707.1"/>
    <property type="molecule type" value="Genomic_DNA"/>
</dbReference>
<gene>
    <name evidence="3" type="ORF">E7027_00955</name>
</gene>
<comment type="caution">
    <text evidence="3">The sequence shown here is derived from an EMBL/GenBank/DDBJ whole genome shotgun (WGS) entry which is preliminary data.</text>
</comment>
<dbReference type="InterPro" id="IPR039331">
    <property type="entry name" value="PAPs-like"/>
</dbReference>
<name>A0A928DQD0_9BACT</name>
<protein>
    <submittedName>
        <fullName evidence="3">Metallophosphoesterase family protein</fullName>
    </submittedName>
</protein>
<dbReference type="SUPFAM" id="SSF49265">
    <property type="entry name" value="Fibronectin type III"/>
    <property type="match status" value="1"/>
</dbReference>
<accession>A0A928DQD0</accession>
<dbReference type="Proteomes" id="UP000725649">
    <property type="component" value="Unassembled WGS sequence"/>
</dbReference>
<dbReference type="Gene3D" id="2.60.40.10">
    <property type="entry name" value="Immunoglobulins"/>
    <property type="match status" value="1"/>
</dbReference>
<organism evidence="3 4">
    <name type="scientific">Candidatus Avelusimicrobium gallicola</name>
    <dbReference type="NCBI Taxonomy" id="2562704"/>
    <lineage>
        <taxon>Bacteria</taxon>
        <taxon>Pseudomonadati</taxon>
        <taxon>Elusimicrobiota</taxon>
        <taxon>Elusimicrobia</taxon>
        <taxon>Elusimicrobiales</taxon>
        <taxon>Elusimicrobiaceae</taxon>
        <taxon>Candidatus Avelusimicrobium</taxon>
    </lineage>
</organism>
<sequence length="404" mass="45074">MRKLTFLFAFLFICSGGYGAQILRGPYIEDPTQTTMILRWETDEPTPAWLEYGPTPRCNQIMTVTPEGTSHKAVLYGLVPNQDFCYRVHVYNHAKDGTQNPVEGSFRTLFSPERKIVNFLAMGATGAEPAAPADDFLPVTDDAAIARANVAALMSEEKADFLIHTGNLTASGLNEDTNREFFDPFKDVLLKTPLFVALGPNEYGPNRESRDSKSFLRANYSRFHNMSWSTATPKYYSFDTANARFIFLDTNVAEGAVWAPEIGEKSAQTKWLKTTLAGAGEKWKIVVMNAPAYSSGVKGTNNEVFHNWVKIFEDYRVKLVLQGGDADYERTFPMYRGEVAPHGVTYVTLGTAAPKPGKRENPHPSTARFVSARHYASGKIVDRKLTLKVHSDKGKLLDTLELYL</sequence>